<protein>
    <submittedName>
        <fullName evidence="1">Uncharacterized protein</fullName>
    </submittedName>
</protein>
<accession>A0ABU0L264</accession>
<dbReference type="EMBL" id="JAUSWA010000026">
    <property type="protein sequence ID" value="MDQ0495771.1"/>
    <property type="molecule type" value="Genomic_DNA"/>
</dbReference>
<sequence>MLKNTISYAGENILTVYHKGFDEDVKNRHLKTKEKLGRFQLIFEEKVVPDEEVENISYNGWKMEGLLSQGAVLNPYRKGACAFVEQFISLDKPRRLFSNTEEYSLKVDVPTFQQICSFIEKYIGIDLLKAPLCFGNTFIYEYSPRNFHAYKEDGIVVSNKRHCDTIIVNFKKDDLVVCTKIIHTTNFPQEEDIIILSTSSWNNYDIELYADGKLIYFDKDTYFMRSLKINATIGRQGHTIPLKNLGKEFKTMNSGKEQIITNITSENKTFEELKIKHSESNIRRRLNEEEVDDSFLFIKPNEVQKAMDFIKKELEKPCKEIWFFDSYFSDRNGVNYSIDLIRIFAFCHAEEKHIIFHNNPKKTEHNPISAAEFATIAKQDSVIQSLKGTEPLKIQFYQTKQRIHDRFLFIIDKEGFITGITIGTSLNSLDSNYFCMYKLYKGTARHVFEELKKFTILPHIVEKSTI</sequence>
<evidence type="ECO:0000313" key="2">
    <source>
        <dbReference type="Proteomes" id="UP001242811"/>
    </source>
</evidence>
<comment type="caution">
    <text evidence="1">The sequence shown here is derived from an EMBL/GenBank/DDBJ whole genome shotgun (WGS) entry which is preliminary data.</text>
</comment>
<keyword evidence="2" id="KW-1185">Reference proteome</keyword>
<gene>
    <name evidence="1" type="ORF">QOZ95_003953</name>
</gene>
<proteinExistence type="predicted"/>
<dbReference type="RefSeq" id="WP_025715971.1">
    <property type="nucleotide sequence ID" value="NZ_CP045298.1"/>
</dbReference>
<name>A0ABU0L264_9BACL</name>
<reference evidence="1 2" key="1">
    <citation type="submission" date="2023-07" db="EMBL/GenBank/DDBJ databases">
        <title>Genomic Encyclopedia of Type Strains, Phase IV (KMG-IV): sequencing the most valuable type-strain genomes for metagenomic binning, comparative biology and taxonomic classification.</title>
        <authorList>
            <person name="Goeker M."/>
        </authorList>
    </citation>
    <scope>NUCLEOTIDE SEQUENCE [LARGE SCALE GENOMIC DNA]</scope>
    <source>
        <strain evidence="1 2">DSM 14914</strain>
    </source>
</reference>
<organism evidence="1 2">
    <name type="scientific">Paenibacillus brasilensis</name>
    <dbReference type="NCBI Taxonomy" id="128574"/>
    <lineage>
        <taxon>Bacteria</taxon>
        <taxon>Bacillati</taxon>
        <taxon>Bacillota</taxon>
        <taxon>Bacilli</taxon>
        <taxon>Bacillales</taxon>
        <taxon>Paenibacillaceae</taxon>
        <taxon>Paenibacillus</taxon>
    </lineage>
</organism>
<dbReference type="Proteomes" id="UP001242811">
    <property type="component" value="Unassembled WGS sequence"/>
</dbReference>
<evidence type="ECO:0000313" key="1">
    <source>
        <dbReference type="EMBL" id="MDQ0495771.1"/>
    </source>
</evidence>